<dbReference type="PANTHER" id="PTHR34883">
    <property type="entry name" value="SERINE-RICH PROTEIN, PUTATIVE-RELATED-RELATED"/>
    <property type="match status" value="1"/>
</dbReference>
<dbReference type="InterPro" id="IPR052953">
    <property type="entry name" value="Ser-rich/MCO-related"/>
</dbReference>
<dbReference type="AlphaFoldDB" id="A0A9N8VHP9"/>
<protein>
    <submittedName>
        <fullName evidence="2">2989_t:CDS:1</fullName>
    </submittedName>
</protein>
<sequence length="437" mass="49557">MAQQINIVKLITLCCAFFLIVTYVYAETKIVKVGGNGLLRFVPQNITAVQGDVIRWEFEGGMHNVVQSNGLSSCELSQNEKSFNGFELPITDSNATLYYLCSVAKHCANGMWGVIYVGGTEPTPIAAANPSSTPGSSAVRFVGDFKLEAFATLKINMDKKLIILNNYAKLLEDSDEYNVIINAGEGPSLKTFNAHSVILKAQSPYFLSALKNCEKKNDKFLFEKPNVSPKVFDVVLKYIYSGSISLVNFNSGELMDVLVAANEFILNELLKKYCNKTIQEKPSTLLESGDFTLLDENVLKMLLEKKIFKFKEIEIWKFVKQWGIARNSTINFDEDPKTWTQENFLRLKETLSPCISSVQFSLCTSDEFFDHVKPFKKVFDEDYYEVLLWKYIRKQNSGRKSLKKKVSLTPATQRRNQSQVSELFTFFRDITNPMSPE</sequence>
<evidence type="ECO:0000313" key="3">
    <source>
        <dbReference type="Proteomes" id="UP000789375"/>
    </source>
</evidence>
<evidence type="ECO:0000313" key="2">
    <source>
        <dbReference type="EMBL" id="CAG8448713.1"/>
    </source>
</evidence>
<dbReference type="SUPFAM" id="SSF54695">
    <property type="entry name" value="POZ domain"/>
    <property type="match status" value="1"/>
</dbReference>
<dbReference type="PANTHER" id="PTHR34883:SF17">
    <property type="entry name" value="CUPREDOXIN"/>
    <property type="match status" value="1"/>
</dbReference>
<reference evidence="2" key="1">
    <citation type="submission" date="2021-06" db="EMBL/GenBank/DDBJ databases">
        <authorList>
            <person name="Kallberg Y."/>
            <person name="Tangrot J."/>
            <person name="Rosling A."/>
        </authorList>
    </citation>
    <scope>NUCLEOTIDE SEQUENCE</scope>
    <source>
        <strain evidence="2">87-6 pot B 2015</strain>
    </source>
</reference>
<dbReference type="InterPro" id="IPR003245">
    <property type="entry name" value="Phytocyanin_dom"/>
</dbReference>
<dbReference type="InterPro" id="IPR008972">
    <property type="entry name" value="Cupredoxin"/>
</dbReference>
<comment type="caution">
    <text evidence="2">The sequence shown here is derived from an EMBL/GenBank/DDBJ whole genome shotgun (WGS) entry which is preliminary data.</text>
</comment>
<dbReference type="Pfam" id="PF02298">
    <property type="entry name" value="Cu_bind_like"/>
    <property type="match status" value="1"/>
</dbReference>
<organism evidence="2 3">
    <name type="scientific">Funneliformis mosseae</name>
    <name type="common">Endomycorrhizal fungus</name>
    <name type="synonym">Glomus mosseae</name>
    <dbReference type="NCBI Taxonomy" id="27381"/>
    <lineage>
        <taxon>Eukaryota</taxon>
        <taxon>Fungi</taxon>
        <taxon>Fungi incertae sedis</taxon>
        <taxon>Mucoromycota</taxon>
        <taxon>Glomeromycotina</taxon>
        <taxon>Glomeromycetes</taxon>
        <taxon>Glomerales</taxon>
        <taxon>Glomeraceae</taxon>
        <taxon>Funneliformis</taxon>
    </lineage>
</organism>
<dbReference type="EMBL" id="CAJVPP010000155">
    <property type="protein sequence ID" value="CAG8448713.1"/>
    <property type="molecule type" value="Genomic_DNA"/>
</dbReference>
<dbReference type="CDD" id="cd18186">
    <property type="entry name" value="BTB_POZ_ZBTB_KLHL-like"/>
    <property type="match status" value="1"/>
</dbReference>
<dbReference type="Pfam" id="PF00651">
    <property type="entry name" value="BTB"/>
    <property type="match status" value="1"/>
</dbReference>
<dbReference type="GO" id="GO:0009055">
    <property type="term" value="F:electron transfer activity"/>
    <property type="evidence" value="ECO:0007669"/>
    <property type="project" value="InterPro"/>
</dbReference>
<gene>
    <name evidence="2" type="ORF">FMOSSE_LOCUS1359</name>
</gene>
<dbReference type="InterPro" id="IPR011333">
    <property type="entry name" value="SKP1/BTB/POZ_sf"/>
</dbReference>
<keyword evidence="3" id="KW-1185">Reference proteome</keyword>
<proteinExistence type="predicted"/>
<dbReference type="CDD" id="cd00920">
    <property type="entry name" value="Cupredoxin"/>
    <property type="match status" value="1"/>
</dbReference>
<dbReference type="SMART" id="SM00225">
    <property type="entry name" value="BTB"/>
    <property type="match status" value="1"/>
</dbReference>
<evidence type="ECO:0000259" key="1">
    <source>
        <dbReference type="PROSITE" id="PS50097"/>
    </source>
</evidence>
<dbReference type="InterPro" id="IPR000210">
    <property type="entry name" value="BTB/POZ_dom"/>
</dbReference>
<dbReference type="PROSITE" id="PS50097">
    <property type="entry name" value="BTB"/>
    <property type="match status" value="1"/>
</dbReference>
<dbReference type="Gene3D" id="2.60.40.420">
    <property type="entry name" value="Cupredoxins - blue copper proteins"/>
    <property type="match status" value="1"/>
</dbReference>
<name>A0A9N8VHP9_FUNMO</name>
<accession>A0A9N8VHP9</accession>
<dbReference type="SUPFAM" id="SSF49503">
    <property type="entry name" value="Cupredoxins"/>
    <property type="match status" value="1"/>
</dbReference>
<dbReference type="Gene3D" id="3.30.710.10">
    <property type="entry name" value="Potassium Channel Kv1.1, Chain A"/>
    <property type="match status" value="1"/>
</dbReference>
<dbReference type="Proteomes" id="UP000789375">
    <property type="component" value="Unassembled WGS sequence"/>
</dbReference>
<feature type="domain" description="BTB" evidence="1">
    <location>
        <begin position="177"/>
        <end position="248"/>
    </location>
</feature>